<dbReference type="Proteomes" id="UP000599024">
    <property type="component" value="Unassembled WGS sequence"/>
</dbReference>
<evidence type="ECO:0008006" key="3">
    <source>
        <dbReference type="Google" id="ProtNLM"/>
    </source>
</evidence>
<protein>
    <recommendedName>
        <fullName evidence="3">Tetratricopeptide repeat protein</fullName>
    </recommendedName>
</protein>
<reference evidence="1 2" key="1">
    <citation type="submission" date="2020-08" db="EMBL/GenBank/DDBJ databases">
        <title>Bridging the membrane lipid divide: bacteria of the FCB group superphylum have the potential to synthesize archaeal ether lipids.</title>
        <authorList>
            <person name="Villanueva L."/>
            <person name="Von Meijenfeldt F.A.B."/>
            <person name="Westbye A.B."/>
            <person name="Yadav S."/>
            <person name="Hopmans E.C."/>
            <person name="Dutilh B.E."/>
            <person name="Sinninghe Damste J.S."/>
        </authorList>
    </citation>
    <scope>NUCLEOTIDE SEQUENCE [LARGE SCALE GENOMIC DNA]</scope>
    <source>
        <strain evidence="1">NIOZ-UU81</strain>
    </source>
</reference>
<name>A0A8J6TD06_9BACT</name>
<gene>
    <name evidence="1" type="ORF">H8E79_02005</name>
</gene>
<dbReference type="InterPro" id="IPR011990">
    <property type="entry name" value="TPR-like_helical_dom_sf"/>
</dbReference>
<proteinExistence type="predicted"/>
<dbReference type="Gene3D" id="1.25.40.10">
    <property type="entry name" value="Tetratricopeptide repeat domain"/>
    <property type="match status" value="1"/>
</dbReference>
<accession>A0A8J6TD06</accession>
<comment type="caution">
    <text evidence="1">The sequence shown here is derived from an EMBL/GenBank/DDBJ whole genome shotgun (WGS) entry which is preliminary data.</text>
</comment>
<sequence length="730" mass="83956">SDMNLSLSVDSSQAQTDLFFDQLQWLAASGKIHQAIDSALQYRQNVSTTEFPERLEKLLQLDLILLRLYYQAGWFESGRDLASEVLGRMPGEVELVILSALFESGGDDLLAANRIQSSFSDELLPSRLLQAAEFCYQYGLYDVGLILVRESQNGCRESVRAVLLEADILRHHGGLEEARLLLDELVSRYPNEEFFHRQRLELMFLQGEYPALIDALSSELSAVKKRGQVDEAAQNSPEGLSYWRHLLLARALWADRRHRDAVSVYERMLQPSVDQRFDEYLQQAGTELQLPLTSRSLLHKLTFTYPPEPDRLEVVMSPSFVLERAGEPEARISVDLYVDYRWQQLVVRELSARKAMTVGDDFLALHEYEALSSDQTTLESLFDLAGIYSRLGMLGREAAIYERIGRINPNYPGLADAVSRNNLKRQTRYWAVIDHENQKGRDDYIDQQRNSFGLGAWLMQDLHQEMELVVTRSFYESGTTDQNLWCNRFRVDYLNRMGDNLSLGLQVGVESQDSEPGVSPLFGLELRGRLGDWGEGYARFERDLVDDTLEALEQEIDHRDLGAGLMVNFLPRLQVGGEYRHRQFSDANQQNRYYVWGAYVLNREPLLLQLRYGYEYLHHSGENLGRDYSFEDGFQPGDHPYWSPGEFWQQLVGVHFKHQLAQDISGRGVPSYYTLDYSLGYESGGYDIHILNANIFLEIRPDFLLNTAVNIMNGSEYRREQGSLSLIYRW</sequence>
<organism evidence="1 2">
    <name type="scientific">Candidatus Desulfatifera sulfidica</name>
    <dbReference type="NCBI Taxonomy" id="2841691"/>
    <lineage>
        <taxon>Bacteria</taxon>
        <taxon>Pseudomonadati</taxon>
        <taxon>Thermodesulfobacteriota</taxon>
        <taxon>Desulfobulbia</taxon>
        <taxon>Desulfobulbales</taxon>
        <taxon>Desulfobulbaceae</taxon>
        <taxon>Candidatus Desulfatifera</taxon>
    </lineage>
</organism>
<feature type="non-terminal residue" evidence="1">
    <location>
        <position position="1"/>
    </location>
</feature>
<dbReference type="EMBL" id="JACNLK010000022">
    <property type="protein sequence ID" value="MBC8207924.1"/>
    <property type="molecule type" value="Genomic_DNA"/>
</dbReference>
<dbReference type="AlphaFoldDB" id="A0A8J6TD06"/>
<dbReference type="SUPFAM" id="SSF48452">
    <property type="entry name" value="TPR-like"/>
    <property type="match status" value="1"/>
</dbReference>
<evidence type="ECO:0000313" key="2">
    <source>
        <dbReference type="Proteomes" id="UP000599024"/>
    </source>
</evidence>
<evidence type="ECO:0000313" key="1">
    <source>
        <dbReference type="EMBL" id="MBC8207924.1"/>
    </source>
</evidence>